<evidence type="ECO:0008006" key="4">
    <source>
        <dbReference type="Google" id="ProtNLM"/>
    </source>
</evidence>
<feature type="region of interest" description="Disordered" evidence="1">
    <location>
        <begin position="69"/>
        <end position="101"/>
    </location>
</feature>
<organism evidence="2 3">
    <name type="scientific">Pseudocohnilembus persalinus</name>
    <name type="common">Ciliate</name>
    <dbReference type="NCBI Taxonomy" id="266149"/>
    <lineage>
        <taxon>Eukaryota</taxon>
        <taxon>Sar</taxon>
        <taxon>Alveolata</taxon>
        <taxon>Ciliophora</taxon>
        <taxon>Intramacronucleata</taxon>
        <taxon>Oligohymenophorea</taxon>
        <taxon>Scuticociliatia</taxon>
        <taxon>Philasterida</taxon>
        <taxon>Pseudocohnilembidae</taxon>
        <taxon>Pseudocohnilembus</taxon>
    </lineage>
</organism>
<sequence>MSQNKSNASFQRTKFTFTGQNRYIVMDINKRVALADLKFAFAKILNLDFYCKQLKYRIKNGDTEEELKSFQSLEEQNEKWNRQEQKNNQLEINVDFDDEGA</sequence>
<evidence type="ECO:0000313" key="3">
    <source>
        <dbReference type="Proteomes" id="UP000054937"/>
    </source>
</evidence>
<dbReference type="InParanoid" id="A0A0V0QVH9"/>
<feature type="compositionally biased region" description="Basic and acidic residues" evidence="1">
    <location>
        <begin position="76"/>
        <end position="85"/>
    </location>
</feature>
<dbReference type="EMBL" id="LDAU01000096">
    <property type="protein sequence ID" value="KRX06377.1"/>
    <property type="molecule type" value="Genomic_DNA"/>
</dbReference>
<name>A0A0V0QVH9_PSEPJ</name>
<gene>
    <name evidence="2" type="ORF">PPERSA_04990</name>
</gene>
<accession>A0A0V0QVH9</accession>
<dbReference type="Proteomes" id="UP000054937">
    <property type="component" value="Unassembled WGS sequence"/>
</dbReference>
<dbReference type="OrthoDB" id="295796at2759"/>
<keyword evidence="3" id="KW-1185">Reference proteome</keyword>
<proteinExistence type="predicted"/>
<evidence type="ECO:0000313" key="2">
    <source>
        <dbReference type="EMBL" id="KRX06377.1"/>
    </source>
</evidence>
<reference evidence="2 3" key="1">
    <citation type="journal article" date="2015" name="Sci. Rep.">
        <title>Genome of the facultative scuticociliatosis pathogen Pseudocohnilembus persalinus provides insight into its virulence through horizontal gene transfer.</title>
        <authorList>
            <person name="Xiong J."/>
            <person name="Wang G."/>
            <person name="Cheng J."/>
            <person name="Tian M."/>
            <person name="Pan X."/>
            <person name="Warren A."/>
            <person name="Jiang C."/>
            <person name="Yuan D."/>
            <person name="Miao W."/>
        </authorList>
    </citation>
    <scope>NUCLEOTIDE SEQUENCE [LARGE SCALE GENOMIC DNA]</scope>
    <source>
        <strain evidence="2">36N120E</strain>
    </source>
</reference>
<evidence type="ECO:0000256" key="1">
    <source>
        <dbReference type="SAM" id="MobiDB-lite"/>
    </source>
</evidence>
<dbReference type="OMA" id="YIVMELN"/>
<protein>
    <recommendedName>
        <fullName evidence="4">PB1 domain-containing protein</fullName>
    </recommendedName>
</protein>
<comment type="caution">
    <text evidence="2">The sequence shown here is derived from an EMBL/GenBank/DDBJ whole genome shotgun (WGS) entry which is preliminary data.</text>
</comment>
<dbReference type="AlphaFoldDB" id="A0A0V0QVH9"/>